<accession>A0A5N1J6H8</accession>
<sequence>MEANEVETEKVQKAEPVIARFSRWRDGQGQLFLVLYKVGGFDVGGTWRVKQIGFLNIDEEQPREVPLREFQDWIEAGILTRFTGVIGL</sequence>
<evidence type="ECO:0000313" key="1">
    <source>
        <dbReference type="EMBL" id="KAA9346310.1"/>
    </source>
</evidence>
<dbReference type="RefSeq" id="WP_150881304.1">
    <property type="nucleotide sequence ID" value="NZ_VTWS01000011.1"/>
</dbReference>
<organism evidence="1 2">
    <name type="scientific">Larkinella humicola</name>
    <dbReference type="NCBI Taxonomy" id="2607654"/>
    <lineage>
        <taxon>Bacteria</taxon>
        <taxon>Pseudomonadati</taxon>
        <taxon>Bacteroidota</taxon>
        <taxon>Cytophagia</taxon>
        <taxon>Cytophagales</taxon>
        <taxon>Spirosomataceae</taxon>
        <taxon>Larkinella</taxon>
    </lineage>
</organism>
<name>A0A5N1J6H8_9BACT</name>
<protein>
    <submittedName>
        <fullName evidence="1">Uncharacterized protein</fullName>
    </submittedName>
</protein>
<dbReference type="Proteomes" id="UP000326344">
    <property type="component" value="Unassembled WGS sequence"/>
</dbReference>
<proteinExistence type="predicted"/>
<evidence type="ECO:0000313" key="2">
    <source>
        <dbReference type="Proteomes" id="UP000326344"/>
    </source>
</evidence>
<dbReference type="AlphaFoldDB" id="A0A5N1J6H8"/>
<dbReference type="EMBL" id="VTWS01000011">
    <property type="protein sequence ID" value="KAA9346310.1"/>
    <property type="molecule type" value="Genomic_DNA"/>
</dbReference>
<comment type="caution">
    <text evidence="1">The sequence shown here is derived from an EMBL/GenBank/DDBJ whole genome shotgun (WGS) entry which is preliminary data.</text>
</comment>
<reference evidence="1 2" key="1">
    <citation type="submission" date="2019-09" db="EMBL/GenBank/DDBJ databases">
        <title>Genome Sequence of Larkinella sp MA1.</title>
        <authorList>
            <person name="Srinivasan S."/>
        </authorList>
    </citation>
    <scope>NUCLEOTIDE SEQUENCE [LARGE SCALE GENOMIC DNA]</scope>
    <source>
        <strain evidence="1 2">MA1</strain>
    </source>
</reference>
<keyword evidence="2" id="KW-1185">Reference proteome</keyword>
<gene>
    <name evidence="1" type="ORF">F0P93_29015</name>
</gene>